<evidence type="ECO:0000259" key="3">
    <source>
        <dbReference type="PROSITE" id="PS51762"/>
    </source>
</evidence>
<dbReference type="InterPro" id="IPR000757">
    <property type="entry name" value="Beta-glucanase-like"/>
</dbReference>
<reference evidence="4 5" key="1">
    <citation type="submission" date="2017-11" db="EMBL/GenBank/DDBJ databases">
        <title>Infants hospitalized years apart are colonized by the same room-sourced microbial strains.</title>
        <authorList>
            <person name="Brooks B."/>
            <person name="Olm M.R."/>
            <person name="Firek B.A."/>
            <person name="Baker R."/>
            <person name="Thomas B.C."/>
            <person name="Morowitz M.J."/>
            <person name="Banfield J.F."/>
        </authorList>
    </citation>
    <scope>NUCLEOTIDE SEQUENCE [LARGE SCALE GENOMIC DNA]</scope>
    <source>
        <strain evidence="4">S2_009_000_R2_76</strain>
    </source>
</reference>
<comment type="caution">
    <text evidence="4">The sequence shown here is derived from an EMBL/GenBank/DDBJ whole genome shotgun (WGS) entry which is preliminary data.</text>
</comment>
<dbReference type="PROSITE" id="PS51762">
    <property type="entry name" value="GH16_2"/>
    <property type="match status" value="1"/>
</dbReference>
<gene>
    <name evidence="4" type="ORF">DI598_03630</name>
</gene>
<protein>
    <recommendedName>
        <fullName evidence="3">GH16 domain-containing protein</fullName>
    </recommendedName>
</protein>
<feature type="chain" id="PRO_5016072973" description="GH16 domain-containing protein" evidence="2">
    <location>
        <begin position="29"/>
        <end position="270"/>
    </location>
</feature>
<feature type="signal peptide" evidence="2">
    <location>
        <begin position="1"/>
        <end position="28"/>
    </location>
</feature>
<evidence type="ECO:0000313" key="4">
    <source>
        <dbReference type="EMBL" id="PZP51270.1"/>
    </source>
</evidence>
<feature type="domain" description="GH16" evidence="3">
    <location>
        <begin position="1"/>
        <end position="270"/>
    </location>
</feature>
<comment type="similarity">
    <text evidence="1">Belongs to the glycosyl hydrolase 16 family.</text>
</comment>
<organism evidence="4 5">
    <name type="scientific">Pseudopedobacter saltans</name>
    <dbReference type="NCBI Taxonomy" id="151895"/>
    <lineage>
        <taxon>Bacteria</taxon>
        <taxon>Pseudomonadati</taxon>
        <taxon>Bacteroidota</taxon>
        <taxon>Sphingobacteriia</taxon>
        <taxon>Sphingobacteriales</taxon>
        <taxon>Sphingobacteriaceae</taxon>
        <taxon>Pseudopedobacter</taxon>
    </lineage>
</organism>
<accession>A0A2W5FC84</accession>
<dbReference type="AlphaFoldDB" id="A0A2W5FC84"/>
<dbReference type="SUPFAM" id="SSF49899">
    <property type="entry name" value="Concanavalin A-like lectins/glucanases"/>
    <property type="match status" value="1"/>
</dbReference>
<evidence type="ECO:0000313" key="5">
    <source>
        <dbReference type="Proteomes" id="UP000249645"/>
    </source>
</evidence>
<dbReference type="PANTHER" id="PTHR10963">
    <property type="entry name" value="GLYCOSYL HYDROLASE-RELATED"/>
    <property type="match status" value="1"/>
</dbReference>
<evidence type="ECO:0000256" key="2">
    <source>
        <dbReference type="SAM" id="SignalP"/>
    </source>
</evidence>
<dbReference type="PANTHER" id="PTHR10963:SF55">
    <property type="entry name" value="GLYCOSIDE HYDROLASE FAMILY 16 PROTEIN"/>
    <property type="match status" value="1"/>
</dbReference>
<dbReference type="InterPro" id="IPR013320">
    <property type="entry name" value="ConA-like_dom_sf"/>
</dbReference>
<keyword evidence="2" id="KW-0732">Signal</keyword>
<dbReference type="Gene3D" id="2.60.120.200">
    <property type="match status" value="1"/>
</dbReference>
<dbReference type="GO" id="GO:0004553">
    <property type="term" value="F:hydrolase activity, hydrolyzing O-glycosyl compounds"/>
    <property type="evidence" value="ECO:0007669"/>
    <property type="project" value="InterPro"/>
</dbReference>
<dbReference type="Proteomes" id="UP000249645">
    <property type="component" value="Unassembled WGS sequence"/>
</dbReference>
<dbReference type="CDD" id="cd08023">
    <property type="entry name" value="GH16_laminarinase_like"/>
    <property type="match status" value="1"/>
</dbReference>
<dbReference type="InterPro" id="IPR050546">
    <property type="entry name" value="Glycosyl_Hydrlase_16"/>
</dbReference>
<proteinExistence type="inferred from homology"/>
<dbReference type="EMBL" id="QFOI01000036">
    <property type="protein sequence ID" value="PZP51270.1"/>
    <property type="molecule type" value="Genomic_DNA"/>
</dbReference>
<evidence type="ECO:0000256" key="1">
    <source>
        <dbReference type="ARBA" id="ARBA00006865"/>
    </source>
</evidence>
<sequence length="270" mass="31243">MKKIFPPYFSIRVLLLVLSCAYSGVAIEAQSSTKFTKLIWSDEFNYEGLPDSTKWSFEVGVVRNKEPQYYTNKRLENCQVKNGFLTITAKKEKFEDSSYTSASIHTQGKGEFKYGRMEMRAKMPKGIGSWPAFWMLGKEHGAVKWPDCGEIDIVEYVGKDSNQVYGTVHYADDKGKYHMKGIKPKLGDPSDGFHIYAVEWDENSIKWYYDSIMFFHFDYKDVDNYSKSILQNKYYLLVNLALGRKGTLGGPLQDRILPLTYDIDYVRVYQ</sequence>
<name>A0A2W5FC84_9SPHI</name>
<dbReference type="Pfam" id="PF00722">
    <property type="entry name" value="Glyco_hydro_16"/>
    <property type="match status" value="1"/>
</dbReference>
<dbReference type="GO" id="GO:0005975">
    <property type="term" value="P:carbohydrate metabolic process"/>
    <property type="evidence" value="ECO:0007669"/>
    <property type="project" value="InterPro"/>
</dbReference>